<evidence type="ECO:0000313" key="3">
    <source>
        <dbReference type="Proteomes" id="UP001151752"/>
    </source>
</evidence>
<comment type="caution">
    <text evidence="2">The sequence shown here is derived from an EMBL/GenBank/DDBJ whole genome shotgun (WGS) entry which is preliminary data.</text>
</comment>
<keyword evidence="3" id="KW-1185">Reference proteome</keyword>
<accession>A0A9Q0W2I3</accession>
<evidence type="ECO:0000313" key="2">
    <source>
        <dbReference type="EMBL" id="KAJ6757855.1"/>
    </source>
</evidence>
<proteinExistence type="predicted"/>
<sequence length="134" mass="14168">MALHVRHVNQASNLQAQAADTAAGTLATMWGALGLPHLSTSSANECHALASEKLPSTSDSLAGGSETVAGNGSSLARKRVIDNSNTSGHVPQHARQLFGRFGDGGRSRVFSGRKSDLRYRGYISGHPLPLLFFR</sequence>
<name>A0A9Q0W2I3_9ROSI</name>
<feature type="region of interest" description="Disordered" evidence="1">
    <location>
        <begin position="55"/>
        <end position="76"/>
    </location>
</feature>
<organism evidence="2 3">
    <name type="scientific">Salix koriyanagi</name>
    <dbReference type="NCBI Taxonomy" id="2511006"/>
    <lineage>
        <taxon>Eukaryota</taxon>
        <taxon>Viridiplantae</taxon>
        <taxon>Streptophyta</taxon>
        <taxon>Embryophyta</taxon>
        <taxon>Tracheophyta</taxon>
        <taxon>Spermatophyta</taxon>
        <taxon>Magnoliopsida</taxon>
        <taxon>eudicotyledons</taxon>
        <taxon>Gunneridae</taxon>
        <taxon>Pentapetalae</taxon>
        <taxon>rosids</taxon>
        <taxon>fabids</taxon>
        <taxon>Malpighiales</taxon>
        <taxon>Salicaceae</taxon>
        <taxon>Saliceae</taxon>
        <taxon>Salix</taxon>
    </lineage>
</organism>
<dbReference type="Proteomes" id="UP001151752">
    <property type="component" value="Chromosome 13"/>
</dbReference>
<gene>
    <name evidence="2" type="ORF">OIU74_027020</name>
</gene>
<dbReference type="AlphaFoldDB" id="A0A9Q0W2I3"/>
<protein>
    <submittedName>
        <fullName evidence="2">Uncharacterized protein</fullName>
    </submittedName>
</protein>
<reference evidence="2" key="1">
    <citation type="submission" date="2022-11" db="EMBL/GenBank/DDBJ databases">
        <authorList>
            <person name="Hyden B.L."/>
            <person name="Feng K."/>
            <person name="Yates T."/>
            <person name="Jawdy S."/>
            <person name="Smart L.B."/>
            <person name="Muchero W."/>
        </authorList>
    </citation>
    <scope>NUCLEOTIDE SEQUENCE</scope>
    <source>
        <tissue evidence="2">Shoot tip</tissue>
    </source>
</reference>
<reference evidence="2" key="2">
    <citation type="journal article" date="2023" name="Int. J. Mol. Sci.">
        <title>De Novo Assembly and Annotation of 11 Diverse Shrub Willow (Salix) Genomes Reveals Novel Gene Organization in Sex-Linked Regions.</title>
        <authorList>
            <person name="Hyden B."/>
            <person name="Feng K."/>
            <person name="Yates T.B."/>
            <person name="Jawdy S."/>
            <person name="Cereghino C."/>
            <person name="Smart L.B."/>
            <person name="Muchero W."/>
        </authorList>
    </citation>
    <scope>NUCLEOTIDE SEQUENCE</scope>
    <source>
        <tissue evidence="2">Shoot tip</tissue>
    </source>
</reference>
<dbReference type="EMBL" id="JAPFFM010000007">
    <property type="protein sequence ID" value="KAJ6757855.1"/>
    <property type="molecule type" value="Genomic_DNA"/>
</dbReference>
<evidence type="ECO:0000256" key="1">
    <source>
        <dbReference type="SAM" id="MobiDB-lite"/>
    </source>
</evidence>